<dbReference type="EMBL" id="CAJVPM010023283">
    <property type="protein sequence ID" value="CAG8649197.1"/>
    <property type="molecule type" value="Genomic_DNA"/>
</dbReference>
<name>A0ACA9NCJ2_9GLOM</name>
<accession>A0ACA9NCJ2</accession>
<organism evidence="1 2">
    <name type="scientific">Scutellospora calospora</name>
    <dbReference type="NCBI Taxonomy" id="85575"/>
    <lineage>
        <taxon>Eukaryota</taxon>
        <taxon>Fungi</taxon>
        <taxon>Fungi incertae sedis</taxon>
        <taxon>Mucoromycota</taxon>
        <taxon>Glomeromycotina</taxon>
        <taxon>Glomeromycetes</taxon>
        <taxon>Diversisporales</taxon>
        <taxon>Gigasporaceae</taxon>
        <taxon>Scutellospora</taxon>
    </lineage>
</organism>
<reference evidence="1" key="1">
    <citation type="submission" date="2021-06" db="EMBL/GenBank/DDBJ databases">
        <authorList>
            <person name="Kallberg Y."/>
            <person name="Tangrot J."/>
            <person name="Rosling A."/>
        </authorList>
    </citation>
    <scope>NUCLEOTIDE SEQUENCE</scope>
    <source>
        <strain evidence="1">AU212A</strain>
    </source>
</reference>
<keyword evidence="2" id="KW-1185">Reference proteome</keyword>
<proteinExistence type="predicted"/>
<dbReference type="Proteomes" id="UP000789860">
    <property type="component" value="Unassembled WGS sequence"/>
</dbReference>
<evidence type="ECO:0000313" key="1">
    <source>
        <dbReference type="EMBL" id="CAG8649197.1"/>
    </source>
</evidence>
<protein>
    <submittedName>
        <fullName evidence="1">5891_t:CDS:1</fullName>
    </submittedName>
</protein>
<comment type="caution">
    <text evidence="1">The sequence shown here is derived from an EMBL/GenBank/DDBJ whole genome shotgun (WGS) entry which is preliminary data.</text>
</comment>
<gene>
    <name evidence="1" type="ORF">SCALOS_LOCUS8612</name>
</gene>
<sequence>FWVSTLQKYLKKHQIVVLAICQTILHFPRTDPHNDEEQKIKNDKLIT</sequence>
<evidence type="ECO:0000313" key="2">
    <source>
        <dbReference type="Proteomes" id="UP000789860"/>
    </source>
</evidence>
<feature type="non-terminal residue" evidence="1">
    <location>
        <position position="1"/>
    </location>
</feature>